<sequence>MDSSLLFKIAPNRCSGGRFLAFAICLVVNLEHCHAFGKLECICEYQLTTASGSHEKFKSEWCWYNPKPKPDSKSELKYMGDHVLILFSGDMVRKHRDYKEASFEFQVKSFETTADDDYRFVGTAFNDIKVEECGVHVFYVDKEADLGKKLLF</sequence>
<comment type="caution">
    <text evidence="1">The sequence shown here is derived from an EMBL/GenBank/DDBJ whole genome shotgun (WGS) entry which is preliminary data.</text>
</comment>
<gene>
    <name evidence="1" type="ORF">V6N11_053773</name>
</gene>
<evidence type="ECO:0000313" key="1">
    <source>
        <dbReference type="EMBL" id="KAK9019247.1"/>
    </source>
</evidence>
<protein>
    <submittedName>
        <fullName evidence="1">Uncharacterized protein</fullName>
    </submittedName>
</protein>
<dbReference type="EMBL" id="JBBPBN010000017">
    <property type="protein sequence ID" value="KAK9019247.1"/>
    <property type="molecule type" value="Genomic_DNA"/>
</dbReference>
<dbReference type="Proteomes" id="UP001396334">
    <property type="component" value="Unassembled WGS sequence"/>
</dbReference>
<name>A0ABR2S276_9ROSI</name>
<reference evidence="1 2" key="1">
    <citation type="journal article" date="2024" name="G3 (Bethesda)">
        <title>Genome assembly of Hibiscus sabdariffa L. provides insights into metabolisms of medicinal natural products.</title>
        <authorList>
            <person name="Kim T."/>
        </authorList>
    </citation>
    <scope>NUCLEOTIDE SEQUENCE [LARGE SCALE GENOMIC DNA]</scope>
    <source>
        <strain evidence="1">TK-2024</strain>
        <tissue evidence="1">Old leaves</tissue>
    </source>
</reference>
<proteinExistence type="predicted"/>
<evidence type="ECO:0000313" key="2">
    <source>
        <dbReference type="Proteomes" id="UP001396334"/>
    </source>
</evidence>
<organism evidence="1 2">
    <name type="scientific">Hibiscus sabdariffa</name>
    <name type="common">roselle</name>
    <dbReference type="NCBI Taxonomy" id="183260"/>
    <lineage>
        <taxon>Eukaryota</taxon>
        <taxon>Viridiplantae</taxon>
        <taxon>Streptophyta</taxon>
        <taxon>Embryophyta</taxon>
        <taxon>Tracheophyta</taxon>
        <taxon>Spermatophyta</taxon>
        <taxon>Magnoliopsida</taxon>
        <taxon>eudicotyledons</taxon>
        <taxon>Gunneridae</taxon>
        <taxon>Pentapetalae</taxon>
        <taxon>rosids</taxon>
        <taxon>malvids</taxon>
        <taxon>Malvales</taxon>
        <taxon>Malvaceae</taxon>
        <taxon>Malvoideae</taxon>
        <taxon>Hibiscus</taxon>
    </lineage>
</organism>
<accession>A0ABR2S276</accession>
<keyword evidence="2" id="KW-1185">Reference proteome</keyword>